<dbReference type="Proteomes" id="UP001498398">
    <property type="component" value="Unassembled WGS sequence"/>
</dbReference>
<gene>
    <name evidence="7" type="ORF">VKT23_003137</name>
</gene>
<keyword evidence="4" id="KW-0963">Cytoplasm</keyword>
<evidence type="ECO:0000256" key="6">
    <source>
        <dbReference type="SAM" id="MobiDB-lite"/>
    </source>
</evidence>
<name>A0ABR1K2N2_9AGAR</name>
<dbReference type="EMBL" id="JBANRG010000003">
    <property type="protein sequence ID" value="KAK7468632.1"/>
    <property type="molecule type" value="Genomic_DNA"/>
</dbReference>
<feature type="region of interest" description="Disordered" evidence="6">
    <location>
        <begin position="241"/>
        <end position="262"/>
    </location>
</feature>
<dbReference type="CDD" id="cd14820">
    <property type="entry name" value="TRAX"/>
    <property type="match status" value="1"/>
</dbReference>
<dbReference type="InterPro" id="IPR016069">
    <property type="entry name" value="Translin_C"/>
</dbReference>
<evidence type="ECO:0000313" key="7">
    <source>
        <dbReference type="EMBL" id="KAK7468632.1"/>
    </source>
</evidence>
<accession>A0ABR1K2N2</accession>
<dbReference type="Gene3D" id="1.20.58.190">
    <property type="entry name" value="Translin, domain 1"/>
    <property type="match status" value="1"/>
</dbReference>
<organism evidence="7 8">
    <name type="scientific">Marasmiellus scandens</name>
    <dbReference type="NCBI Taxonomy" id="2682957"/>
    <lineage>
        <taxon>Eukaryota</taxon>
        <taxon>Fungi</taxon>
        <taxon>Dikarya</taxon>
        <taxon>Basidiomycota</taxon>
        <taxon>Agaricomycotina</taxon>
        <taxon>Agaricomycetes</taxon>
        <taxon>Agaricomycetidae</taxon>
        <taxon>Agaricales</taxon>
        <taxon>Marasmiineae</taxon>
        <taxon>Omphalotaceae</taxon>
        <taxon>Marasmiellus</taxon>
    </lineage>
</organism>
<evidence type="ECO:0000256" key="1">
    <source>
        <dbReference type="ARBA" id="ARBA00004123"/>
    </source>
</evidence>
<dbReference type="SUPFAM" id="SSF74784">
    <property type="entry name" value="Translin"/>
    <property type="match status" value="1"/>
</dbReference>
<evidence type="ECO:0000313" key="8">
    <source>
        <dbReference type="Proteomes" id="UP001498398"/>
    </source>
</evidence>
<evidence type="ECO:0000256" key="5">
    <source>
        <dbReference type="ARBA" id="ARBA00023242"/>
    </source>
</evidence>
<comment type="subcellular location">
    <subcellularLocation>
        <location evidence="2">Cytoplasm</location>
    </subcellularLocation>
    <subcellularLocation>
        <location evidence="1">Nucleus</location>
    </subcellularLocation>
</comment>
<sequence>MSLLPTFQSFRDELDDHNDRREWLIKASRDVTNIAKKTIFLLHRVVLESENPFDDRSASIKASKQGREKLVQIQQIYASLSHELVGEKYWRYQRQVSPGLQEFIEALAFAHFLEFSTLISFQQVQDTLRDSNGNLYFPLTISDYLLGVSDLTGELMRHAISGFSKRGGRSNALAVCAFVRNCKADFERFTPHVRDLSKKQSVTAESLVKIEDAAYAAVVRSSEYDLTPDMLDDLVKSYLSNQNDERPGERWRDQDRDTDFFS</sequence>
<evidence type="ECO:0000256" key="2">
    <source>
        <dbReference type="ARBA" id="ARBA00004496"/>
    </source>
</evidence>
<dbReference type="InterPro" id="IPR016068">
    <property type="entry name" value="Translin_N"/>
</dbReference>
<dbReference type="InterPro" id="IPR036081">
    <property type="entry name" value="Translin_sf"/>
</dbReference>
<keyword evidence="5" id="KW-0539">Nucleus</keyword>
<dbReference type="Gene3D" id="1.20.58.200">
    <property type="entry name" value="Translin, domain 2"/>
    <property type="match status" value="1"/>
</dbReference>
<reference evidence="7 8" key="1">
    <citation type="submission" date="2024-01" db="EMBL/GenBank/DDBJ databases">
        <title>A draft genome for the cacao thread blight pathogen Marasmiellus scandens.</title>
        <authorList>
            <person name="Baruah I.K."/>
            <person name="Leung J."/>
            <person name="Bukari Y."/>
            <person name="Amoako-Attah I."/>
            <person name="Meinhardt L.W."/>
            <person name="Bailey B.A."/>
            <person name="Cohen S.P."/>
        </authorList>
    </citation>
    <scope>NUCLEOTIDE SEQUENCE [LARGE SCALE GENOMIC DNA]</scope>
    <source>
        <strain evidence="7 8">GH-19</strain>
    </source>
</reference>
<dbReference type="Pfam" id="PF01997">
    <property type="entry name" value="Translin"/>
    <property type="match status" value="1"/>
</dbReference>
<comment type="caution">
    <text evidence="7">The sequence shown here is derived from an EMBL/GenBank/DDBJ whole genome shotgun (WGS) entry which is preliminary data.</text>
</comment>
<feature type="compositionally biased region" description="Basic and acidic residues" evidence="6">
    <location>
        <begin position="243"/>
        <end position="262"/>
    </location>
</feature>
<comment type="similarity">
    <text evidence="3">Belongs to the translin family.</text>
</comment>
<evidence type="ECO:0008006" key="9">
    <source>
        <dbReference type="Google" id="ProtNLM"/>
    </source>
</evidence>
<dbReference type="InterPro" id="IPR002848">
    <property type="entry name" value="Translin_fam"/>
</dbReference>
<evidence type="ECO:0000256" key="4">
    <source>
        <dbReference type="ARBA" id="ARBA00022490"/>
    </source>
</evidence>
<proteinExistence type="inferred from homology"/>
<dbReference type="PANTHER" id="PTHR10741">
    <property type="entry name" value="TRANSLIN AND TRANSLIN ASSOCIATED PROTEIN X"/>
    <property type="match status" value="1"/>
</dbReference>
<evidence type="ECO:0000256" key="3">
    <source>
        <dbReference type="ARBA" id="ARBA00005902"/>
    </source>
</evidence>
<keyword evidence="8" id="KW-1185">Reference proteome</keyword>
<protein>
    <recommendedName>
        <fullName evidence="9">Translin</fullName>
    </recommendedName>
</protein>